<dbReference type="InterPro" id="IPR015966">
    <property type="entry name" value="tRNA_lig_kin_fungi"/>
</dbReference>
<feature type="compositionally biased region" description="Polar residues" evidence="1">
    <location>
        <begin position="179"/>
        <end position="198"/>
    </location>
</feature>
<dbReference type="PANTHER" id="PTHR32004:SF1">
    <property type="entry name" value="TRNA LIGASE"/>
    <property type="match status" value="1"/>
</dbReference>
<dbReference type="OrthoDB" id="276239at2759"/>
<evidence type="ECO:0000313" key="5">
    <source>
        <dbReference type="EMBL" id="PFH46757.1"/>
    </source>
</evidence>
<feature type="compositionally biased region" description="Acidic residues" evidence="1">
    <location>
        <begin position="693"/>
        <end position="704"/>
    </location>
</feature>
<feature type="region of interest" description="Disordered" evidence="1">
    <location>
        <begin position="650"/>
        <end position="705"/>
    </location>
</feature>
<keyword evidence="6" id="KW-1185">Reference proteome</keyword>
<feature type="compositionally biased region" description="Low complexity" evidence="1">
    <location>
        <begin position="421"/>
        <end position="431"/>
    </location>
</feature>
<dbReference type="Pfam" id="PF08302">
    <property type="entry name" value="tRNA_lig_CPD"/>
    <property type="match status" value="1"/>
</dbReference>
<dbReference type="EMBL" id="KZ302161">
    <property type="protein sequence ID" value="PFH46757.1"/>
    <property type="molecule type" value="Genomic_DNA"/>
</dbReference>
<dbReference type="GO" id="GO:0005634">
    <property type="term" value="C:nucleus"/>
    <property type="evidence" value="ECO:0007669"/>
    <property type="project" value="TreeGrafter"/>
</dbReference>
<feature type="compositionally biased region" description="Basic residues" evidence="1">
    <location>
        <begin position="656"/>
        <end position="672"/>
    </location>
</feature>
<dbReference type="Proteomes" id="UP000242287">
    <property type="component" value="Unassembled WGS sequence"/>
</dbReference>
<evidence type="ECO:0000259" key="4">
    <source>
        <dbReference type="Pfam" id="PF09511"/>
    </source>
</evidence>
<evidence type="ECO:0000313" key="6">
    <source>
        <dbReference type="Proteomes" id="UP000242287"/>
    </source>
</evidence>
<sequence length="1070" mass="119934">MSARKVHYDHPAATPEDSQLIADLIALSKKSPKLVKSSVYPAPSNLNTSVRSWKMNEHKYYDIPSPFPTYARGLFTIEMQSKNSTESRQDAVAASATTRDRDDDTSDVTPPATPEGEDSHDTPTPNLNATITTPTTSTNAAAYPESTTTTTTAAYEGEDSYNTTGTASATHEDEDSHDNTITSTSMKQEITPAPTTKKSSSHSHHRIVARGYDKFFNIGEVPWTQWSALELHTRAPYILSLKSNGCIIFIAALTSFQLLITSKHSLGPVQGQPLSHAEAGAGWLRRYLEEKNRTEADLAKKLWDNNWTAIAELCDDSFEEHVLPYPPERTGLYLHGINTCTKAFHTLPPETVDAFAQEWGFIKTRCITLPTLTAVREFTDEVRKTGKWENEPIEGFVVRTHVSAPPLSSNAPITSTTTEIKSQSQPQSKKQGMIPYSPGSTFFFKIKFDEPYMMYRDWREVTKTLLSRNAKGMKMSPADLPRSKMQRPETRAYVDWVIKEIKTNPKAFDSYMKGKGIIATRERFLSWLENKEDIDKAQKKERSDGKEVGKEKEREEKEEKKDSNEIVKTIIVPIAVPGCGKTAVSVALAHIFGFGHTQSDNVRAKKPGPVFVRNVMNLLEHFDVVIADKNNHLKQHREALREAANALVAATSKAQNKNKKPTKAERKKLKRQQKMERERGRADKENKENVNVNEEDQVESENEGEELKLLASPQLRVRLVAMHWNVYSYTPAFVFNVCANRVRVRGENHQTLRAAPDALPVKHEDITAGTGEVYGEVVWSFIRGTQELAPSEVDAVIGMEIKEDGELDEGVRLAVEGVVRELGLELPSEERVKEGIALAMGYKVPEEDKRETGSSPPAARKKYEDERNKKERAKGKPLRYFGFKPEVDLENVLDPVFERAEEEELGRKMWREMKKGGRVAPSPHVTIVHQKEVEDGADGDAKALWGLCEELVGLGKDTAEGEDKNKDVVFWMRLSHVLWDGRVMALAVESVESVNEGGERFVKGMTERQKERLHVTVGTKDSGVKPVEALEMVRKWRRAAADGDVSNARMGVLPIGEEVKVKARVRGLYS</sequence>
<dbReference type="AlphaFoldDB" id="A0A2A9NES2"/>
<evidence type="ECO:0008006" key="7">
    <source>
        <dbReference type="Google" id="ProtNLM"/>
    </source>
</evidence>
<dbReference type="Gene3D" id="3.40.50.300">
    <property type="entry name" value="P-loop containing nucleotide triphosphate hydrolases"/>
    <property type="match status" value="1"/>
</dbReference>
<feature type="compositionally biased region" description="Basic and acidic residues" evidence="1">
    <location>
        <begin position="673"/>
        <end position="688"/>
    </location>
</feature>
<feature type="domain" description="T4 RNA ligase 1-like N-terminal" evidence="4">
    <location>
        <begin position="201"/>
        <end position="452"/>
    </location>
</feature>
<dbReference type="STRING" id="703135.A0A2A9NES2"/>
<evidence type="ECO:0000259" key="2">
    <source>
        <dbReference type="Pfam" id="PF08302"/>
    </source>
</evidence>
<dbReference type="InterPro" id="IPR015965">
    <property type="entry name" value="tRNA_lig_PDEase"/>
</dbReference>
<dbReference type="GO" id="GO:0003972">
    <property type="term" value="F:RNA ligase (ATP) activity"/>
    <property type="evidence" value="ECO:0007669"/>
    <property type="project" value="InterPro"/>
</dbReference>
<feature type="domain" description="tRNA ligase kinase" evidence="3">
    <location>
        <begin position="570"/>
        <end position="647"/>
    </location>
</feature>
<feature type="compositionally biased region" description="Low complexity" evidence="1">
    <location>
        <begin position="122"/>
        <end position="152"/>
    </location>
</feature>
<dbReference type="InterPro" id="IPR027417">
    <property type="entry name" value="P-loop_NTPase"/>
</dbReference>
<dbReference type="GO" id="GO:0006388">
    <property type="term" value="P:tRNA splicing, via endonucleolytic cleavage and ligation"/>
    <property type="evidence" value="ECO:0007669"/>
    <property type="project" value="InterPro"/>
</dbReference>
<dbReference type="PANTHER" id="PTHR32004">
    <property type="entry name" value="TRNA LIGASE"/>
    <property type="match status" value="1"/>
</dbReference>
<feature type="compositionally biased region" description="Polar residues" evidence="1">
    <location>
        <begin position="160"/>
        <end position="169"/>
    </location>
</feature>
<organism evidence="5 6">
    <name type="scientific">Amanita thiersii Skay4041</name>
    <dbReference type="NCBI Taxonomy" id="703135"/>
    <lineage>
        <taxon>Eukaryota</taxon>
        <taxon>Fungi</taxon>
        <taxon>Dikarya</taxon>
        <taxon>Basidiomycota</taxon>
        <taxon>Agaricomycotina</taxon>
        <taxon>Agaricomycetes</taxon>
        <taxon>Agaricomycetidae</taxon>
        <taxon>Agaricales</taxon>
        <taxon>Pluteineae</taxon>
        <taxon>Amanitaceae</taxon>
        <taxon>Amanita</taxon>
    </lineage>
</organism>
<protein>
    <recommendedName>
        <fullName evidence="7">RNA ligase (ATP)</fullName>
    </recommendedName>
</protein>
<gene>
    <name evidence="5" type="ORF">AMATHDRAFT_69113</name>
</gene>
<evidence type="ECO:0000259" key="3">
    <source>
        <dbReference type="Pfam" id="PF08303"/>
    </source>
</evidence>
<proteinExistence type="predicted"/>
<reference evidence="5 6" key="1">
    <citation type="submission" date="2014-02" db="EMBL/GenBank/DDBJ databases">
        <title>Transposable element dynamics among asymbiotic and ectomycorrhizal Amanita fungi.</title>
        <authorList>
            <consortium name="DOE Joint Genome Institute"/>
            <person name="Hess J."/>
            <person name="Skrede I."/>
            <person name="Wolfe B."/>
            <person name="LaButti K."/>
            <person name="Ohm R.A."/>
            <person name="Grigoriev I.V."/>
            <person name="Pringle A."/>
        </authorList>
    </citation>
    <scope>NUCLEOTIDE SEQUENCE [LARGE SCALE GENOMIC DNA]</scope>
    <source>
        <strain evidence="5 6">SKay4041</strain>
    </source>
</reference>
<dbReference type="Pfam" id="PF08303">
    <property type="entry name" value="tRNA_lig_kinase"/>
    <property type="match status" value="1"/>
</dbReference>
<dbReference type="GO" id="GO:0005524">
    <property type="term" value="F:ATP binding"/>
    <property type="evidence" value="ECO:0007669"/>
    <property type="project" value="InterPro"/>
</dbReference>
<dbReference type="Pfam" id="PF09511">
    <property type="entry name" value="RNA_lig_T4_1"/>
    <property type="match status" value="1"/>
</dbReference>
<feature type="region of interest" description="Disordered" evidence="1">
    <location>
        <begin position="846"/>
        <end position="871"/>
    </location>
</feature>
<feature type="region of interest" description="Disordered" evidence="1">
    <location>
        <begin position="407"/>
        <end position="432"/>
    </location>
</feature>
<accession>A0A2A9NES2</accession>
<feature type="compositionally biased region" description="Polar residues" evidence="1">
    <location>
        <begin position="407"/>
        <end position="420"/>
    </location>
</feature>
<feature type="region of interest" description="Disordered" evidence="1">
    <location>
        <begin position="81"/>
        <end position="204"/>
    </location>
</feature>
<feature type="region of interest" description="Disordered" evidence="1">
    <location>
        <begin position="536"/>
        <end position="563"/>
    </location>
</feature>
<name>A0A2A9NES2_9AGAR</name>
<evidence type="ECO:0000256" key="1">
    <source>
        <dbReference type="SAM" id="MobiDB-lite"/>
    </source>
</evidence>
<dbReference type="InterPro" id="IPR019039">
    <property type="entry name" value="T4-Rnl1-like_N"/>
</dbReference>
<feature type="domain" description="tRNA ligase phosphodiesterase" evidence="2">
    <location>
        <begin position="825"/>
        <end position="1067"/>
    </location>
</feature>